<feature type="transmembrane region" description="Helical" evidence="1">
    <location>
        <begin position="75"/>
        <end position="93"/>
    </location>
</feature>
<sequence>MPLPYVPNIPFFMHCLVETAASVNFIFNPEQLPSDTLQTSAISLYYVTLLSVSVAISSIFASCPIDRISGRVAGALSWYHLAVLYITILKLVYGDDEYGQRLGGPWVHLIAHGACWLSLVELWLRGGE</sequence>
<name>A0A2T3B5Y1_AMORE</name>
<dbReference type="InParanoid" id="A0A2T3B5Y1"/>
<keyword evidence="3" id="KW-1185">Reference proteome</keyword>
<keyword evidence="1" id="KW-1133">Transmembrane helix</keyword>
<dbReference type="AlphaFoldDB" id="A0A2T3B5Y1"/>
<feature type="transmembrane region" description="Helical" evidence="1">
    <location>
        <begin position="42"/>
        <end position="63"/>
    </location>
</feature>
<dbReference type="GeneID" id="36574579"/>
<keyword evidence="1" id="KW-0812">Transmembrane</keyword>
<feature type="transmembrane region" description="Helical" evidence="1">
    <location>
        <begin position="105"/>
        <end position="124"/>
    </location>
</feature>
<proteinExistence type="predicted"/>
<dbReference type="OrthoDB" id="2590756at2759"/>
<dbReference type="Proteomes" id="UP000241818">
    <property type="component" value="Unassembled WGS sequence"/>
</dbReference>
<evidence type="ECO:0000313" key="2">
    <source>
        <dbReference type="EMBL" id="PSS22162.1"/>
    </source>
</evidence>
<evidence type="ECO:0008006" key="4">
    <source>
        <dbReference type="Google" id="ProtNLM"/>
    </source>
</evidence>
<evidence type="ECO:0000313" key="3">
    <source>
        <dbReference type="Proteomes" id="UP000241818"/>
    </source>
</evidence>
<dbReference type="RefSeq" id="XP_024722317.1">
    <property type="nucleotide sequence ID" value="XM_024866498.1"/>
</dbReference>
<organism evidence="2 3">
    <name type="scientific">Amorphotheca resinae ATCC 22711</name>
    <dbReference type="NCBI Taxonomy" id="857342"/>
    <lineage>
        <taxon>Eukaryota</taxon>
        <taxon>Fungi</taxon>
        <taxon>Dikarya</taxon>
        <taxon>Ascomycota</taxon>
        <taxon>Pezizomycotina</taxon>
        <taxon>Leotiomycetes</taxon>
        <taxon>Helotiales</taxon>
        <taxon>Amorphothecaceae</taxon>
        <taxon>Amorphotheca</taxon>
    </lineage>
</organism>
<gene>
    <name evidence="2" type="ORF">M430DRAFT_34135</name>
</gene>
<reference evidence="2 3" key="1">
    <citation type="journal article" date="2018" name="New Phytol.">
        <title>Comparative genomics and transcriptomics depict ericoid mycorrhizal fungi as versatile saprotrophs and plant mutualists.</title>
        <authorList>
            <person name="Martino E."/>
            <person name="Morin E."/>
            <person name="Grelet G.A."/>
            <person name="Kuo A."/>
            <person name="Kohler A."/>
            <person name="Daghino S."/>
            <person name="Barry K.W."/>
            <person name="Cichocki N."/>
            <person name="Clum A."/>
            <person name="Dockter R.B."/>
            <person name="Hainaut M."/>
            <person name="Kuo R.C."/>
            <person name="LaButti K."/>
            <person name="Lindahl B.D."/>
            <person name="Lindquist E.A."/>
            <person name="Lipzen A."/>
            <person name="Khouja H.R."/>
            <person name="Magnuson J."/>
            <person name="Murat C."/>
            <person name="Ohm R.A."/>
            <person name="Singer S.W."/>
            <person name="Spatafora J.W."/>
            <person name="Wang M."/>
            <person name="Veneault-Fourrey C."/>
            <person name="Henrissat B."/>
            <person name="Grigoriev I.V."/>
            <person name="Martin F.M."/>
            <person name="Perotto S."/>
        </authorList>
    </citation>
    <scope>NUCLEOTIDE SEQUENCE [LARGE SCALE GENOMIC DNA]</scope>
    <source>
        <strain evidence="2 3">ATCC 22711</strain>
    </source>
</reference>
<accession>A0A2T3B5Y1</accession>
<evidence type="ECO:0000256" key="1">
    <source>
        <dbReference type="SAM" id="Phobius"/>
    </source>
</evidence>
<protein>
    <recommendedName>
        <fullName evidence="4">MARVEL domain-containing protein</fullName>
    </recommendedName>
</protein>
<dbReference type="EMBL" id="KZ679009">
    <property type="protein sequence ID" value="PSS22162.1"/>
    <property type="molecule type" value="Genomic_DNA"/>
</dbReference>
<keyword evidence="1" id="KW-0472">Membrane</keyword>